<evidence type="ECO:0000313" key="3">
    <source>
        <dbReference type="EMBL" id="MBB6478400.1"/>
    </source>
</evidence>
<dbReference type="RefSeq" id="WP_184742204.1">
    <property type="nucleotide sequence ID" value="NZ_JACHGJ010000001.1"/>
</dbReference>
<feature type="region of interest" description="Disordered" evidence="1">
    <location>
        <begin position="204"/>
        <end position="247"/>
    </location>
</feature>
<evidence type="ECO:0000313" key="4">
    <source>
        <dbReference type="Proteomes" id="UP000587760"/>
    </source>
</evidence>
<evidence type="ECO:0000259" key="2">
    <source>
        <dbReference type="Pfam" id="PF04773"/>
    </source>
</evidence>
<organism evidence="3 4">
    <name type="scientific">Spirochaeta isovalerica</name>
    <dbReference type="NCBI Taxonomy" id="150"/>
    <lineage>
        <taxon>Bacteria</taxon>
        <taxon>Pseudomonadati</taxon>
        <taxon>Spirochaetota</taxon>
        <taxon>Spirochaetia</taxon>
        <taxon>Spirochaetales</taxon>
        <taxon>Spirochaetaceae</taxon>
        <taxon>Spirochaeta</taxon>
    </lineage>
</organism>
<dbReference type="PANTHER" id="PTHR38731">
    <property type="entry name" value="LIPL45-RELATED LIPOPROTEIN-RELATED"/>
    <property type="match status" value="1"/>
</dbReference>
<feature type="domain" description="FecR protein" evidence="2">
    <location>
        <begin position="64"/>
        <end position="161"/>
    </location>
</feature>
<dbReference type="Pfam" id="PF04773">
    <property type="entry name" value="FecR"/>
    <property type="match status" value="1"/>
</dbReference>
<protein>
    <recommendedName>
        <fullName evidence="2">FecR protein domain-containing protein</fullName>
    </recommendedName>
</protein>
<dbReference type="PANTHER" id="PTHR38731:SF1">
    <property type="entry name" value="FECR PROTEIN DOMAIN-CONTAINING PROTEIN"/>
    <property type="match status" value="1"/>
</dbReference>
<comment type="caution">
    <text evidence="3">The sequence shown here is derived from an EMBL/GenBank/DDBJ whole genome shotgun (WGS) entry which is preliminary data.</text>
</comment>
<evidence type="ECO:0000256" key="1">
    <source>
        <dbReference type="SAM" id="MobiDB-lite"/>
    </source>
</evidence>
<feature type="compositionally biased region" description="Acidic residues" evidence="1">
    <location>
        <begin position="219"/>
        <end position="238"/>
    </location>
</feature>
<dbReference type="InterPro" id="IPR006860">
    <property type="entry name" value="FecR"/>
</dbReference>
<sequence>MKKLILPLLMILIWLPVSLIAQEEPTAVLEYFEDPYGDMIITDDTGTALDYFDFGENLPPGFSISTGGGLAEIRLYPNGTIVKLAEDTDFSITNLQGYKGSPSNEFSLLAGKMRTIAARTSGSNYYNVRTPTAVMGVRGTDFINEVGPGAANVVVREGLVEVIPFSGTPVMASANQSVNTLANVFQATNLPPQQVNQMFRNMGFKKLSPSDVPGHTPVADEEPVAEEEEQPAEEEEVAEKDAPAPEAPVLDEQEMADAQEANDKKDDKPASDSKLSQILRDIIGMEIGTTTINGNTYSKVIFQPRIELGKFKLGLYLPIIYTDNMFEPSQWYKPQGNNEWSFGTDQNGDVPAILLDILKDTMLKLKYVEYGDQGWDPFYLKVGNLNNMSIGHGAIMNGYANDTEFPAIRKVGLNTGFDLGIFGMEFVGDNLADPSIVGGRLYVNPIKAYDPFQIGVTGIVDLFPARGTEEDPAVYGDPWLLAFGVDMELFKINKDNFRMMMFGDFSSMMPVFREQTSLYSSIYIEPGVAPGLWLQDGKLKNYGIIAGLRGNVFSFNWSLEYRMSSGIYKPTLFNSLYDRNKLTYLTEIITYLDQIESGSPDAQEIVMGIYGEAGFSLKDKLSLSAGYYWPWEIDSAGGVSFAGEDVINITFAVTEKLIPAFPIHGSITYQRSQLINTFKGEGDLTLFDANTVVYGELVYPLAPVVDLVLGASTTILVDPDTGDTLFEPGTTKPQVAPVINIETRIHF</sequence>
<reference evidence="3 4" key="1">
    <citation type="submission" date="2020-08" db="EMBL/GenBank/DDBJ databases">
        <title>Genomic Encyclopedia of Type Strains, Phase IV (KMG-IV): sequencing the most valuable type-strain genomes for metagenomic binning, comparative biology and taxonomic classification.</title>
        <authorList>
            <person name="Goeker M."/>
        </authorList>
    </citation>
    <scope>NUCLEOTIDE SEQUENCE [LARGE SCALE GENOMIC DNA]</scope>
    <source>
        <strain evidence="3 4">DSM 2461</strain>
    </source>
</reference>
<dbReference type="EMBL" id="JACHGJ010000001">
    <property type="protein sequence ID" value="MBB6478400.1"/>
    <property type="molecule type" value="Genomic_DNA"/>
</dbReference>
<gene>
    <name evidence="3" type="ORF">HNR50_000033</name>
</gene>
<dbReference type="AlphaFoldDB" id="A0A841R5R2"/>
<proteinExistence type="predicted"/>
<keyword evidence="4" id="KW-1185">Reference proteome</keyword>
<name>A0A841R5R2_9SPIO</name>
<accession>A0A841R5R2</accession>
<dbReference type="Gene3D" id="2.60.120.1440">
    <property type="match status" value="1"/>
</dbReference>
<dbReference type="Proteomes" id="UP000587760">
    <property type="component" value="Unassembled WGS sequence"/>
</dbReference>